<dbReference type="EMBL" id="BJVJ01000046">
    <property type="protein sequence ID" value="GEL25141.1"/>
    <property type="molecule type" value="Genomic_DNA"/>
</dbReference>
<feature type="region of interest" description="Disordered" evidence="1">
    <location>
        <begin position="1"/>
        <end position="158"/>
    </location>
</feature>
<proteinExistence type="predicted"/>
<name>A0A511DK06_9PSEU</name>
<feature type="compositionally biased region" description="Low complexity" evidence="1">
    <location>
        <begin position="88"/>
        <end position="107"/>
    </location>
</feature>
<organism evidence="2 3">
    <name type="scientific">Pseudonocardia sulfidoxydans NBRC 16205</name>
    <dbReference type="NCBI Taxonomy" id="1223511"/>
    <lineage>
        <taxon>Bacteria</taxon>
        <taxon>Bacillati</taxon>
        <taxon>Actinomycetota</taxon>
        <taxon>Actinomycetes</taxon>
        <taxon>Pseudonocardiales</taxon>
        <taxon>Pseudonocardiaceae</taxon>
        <taxon>Pseudonocardia</taxon>
    </lineage>
</organism>
<accession>A0A511DK06</accession>
<evidence type="ECO:0000313" key="3">
    <source>
        <dbReference type="Proteomes" id="UP000321685"/>
    </source>
</evidence>
<feature type="compositionally biased region" description="Polar residues" evidence="1">
    <location>
        <begin position="115"/>
        <end position="137"/>
    </location>
</feature>
<evidence type="ECO:0000256" key="1">
    <source>
        <dbReference type="SAM" id="MobiDB-lite"/>
    </source>
</evidence>
<sequence>MCQAIGAVSRPAATTAHGAVPAGSAPPVRARRPSTTNVATSSSPPATVPTVEDNPNRTATPGSAALSTTSGTAVVRPIRSHSTPLDQPAAATPTSVATAAPATPATPGRHRPCTKGNNRTGANDGLNATATPYSTAASIGRPRRSAIQPAASATSSSP</sequence>
<reference evidence="2 3" key="1">
    <citation type="submission" date="2019-07" db="EMBL/GenBank/DDBJ databases">
        <title>Whole genome shotgun sequence of Pseudonocardia sulfidoxydans NBRC 16205.</title>
        <authorList>
            <person name="Hosoyama A."/>
            <person name="Uohara A."/>
            <person name="Ohji S."/>
            <person name="Ichikawa N."/>
        </authorList>
    </citation>
    <scope>NUCLEOTIDE SEQUENCE [LARGE SCALE GENOMIC DNA]</scope>
    <source>
        <strain evidence="2 3">NBRC 16205</strain>
    </source>
</reference>
<dbReference type="AlphaFoldDB" id="A0A511DK06"/>
<comment type="caution">
    <text evidence="2">The sequence shown here is derived from an EMBL/GenBank/DDBJ whole genome shotgun (WGS) entry which is preliminary data.</text>
</comment>
<protein>
    <submittedName>
        <fullName evidence="2">Uncharacterized protein</fullName>
    </submittedName>
</protein>
<keyword evidence="3" id="KW-1185">Reference proteome</keyword>
<feature type="compositionally biased region" description="Polar residues" evidence="1">
    <location>
        <begin position="56"/>
        <end position="72"/>
    </location>
</feature>
<dbReference type="Proteomes" id="UP000321685">
    <property type="component" value="Unassembled WGS sequence"/>
</dbReference>
<gene>
    <name evidence="2" type="ORF">PSU4_40950</name>
</gene>
<feature type="compositionally biased region" description="Polar residues" evidence="1">
    <location>
        <begin position="33"/>
        <end position="45"/>
    </location>
</feature>
<evidence type="ECO:0000313" key="2">
    <source>
        <dbReference type="EMBL" id="GEL25141.1"/>
    </source>
</evidence>